<feature type="transmembrane region" description="Helical" evidence="7">
    <location>
        <begin position="315"/>
        <end position="340"/>
    </location>
</feature>
<feature type="transmembrane region" description="Helical" evidence="7">
    <location>
        <begin position="37"/>
        <end position="64"/>
    </location>
</feature>
<dbReference type="InterPro" id="IPR005829">
    <property type="entry name" value="Sugar_transporter_CS"/>
</dbReference>
<feature type="transmembrane region" description="Helical" evidence="7">
    <location>
        <begin position="76"/>
        <end position="94"/>
    </location>
</feature>
<dbReference type="GO" id="GO:0022857">
    <property type="term" value="F:transmembrane transporter activity"/>
    <property type="evidence" value="ECO:0007669"/>
    <property type="project" value="InterPro"/>
</dbReference>
<feature type="transmembrane region" description="Helical" evidence="7">
    <location>
        <begin position="262"/>
        <end position="281"/>
    </location>
</feature>
<name>A0A4S4MV85_9APHY</name>
<feature type="transmembrane region" description="Helical" evidence="7">
    <location>
        <begin position="380"/>
        <end position="399"/>
    </location>
</feature>
<dbReference type="InterPro" id="IPR036259">
    <property type="entry name" value="MFS_trans_sf"/>
</dbReference>
<evidence type="ECO:0000256" key="1">
    <source>
        <dbReference type="ARBA" id="ARBA00004141"/>
    </source>
</evidence>
<feature type="transmembrane region" description="Helical" evidence="7">
    <location>
        <begin position="197"/>
        <end position="218"/>
    </location>
</feature>
<dbReference type="Pfam" id="PF07690">
    <property type="entry name" value="MFS_1"/>
    <property type="match status" value="2"/>
</dbReference>
<dbReference type="AlphaFoldDB" id="A0A4S4MV85"/>
<keyword evidence="10" id="KW-1185">Reference proteome</keyword>
<feature type="transmembrane region" description="Helical" evidence="7">
    <location>
        <begin position="106"/>
        <end position="133"/>
    </location>
</feature>
<feature type="transmembrane region" description="Helical" evidence="7">
    <location>
        <begin position="164"/>
        <end position="185"/>
    </location>
</feature>
<evidence type="ECO:0000256" key="3">
    <source>
        <dbReference type="ARBA" id="ARBA00022692"/>
    </source>
</evidence>
<reference evidence="9 10" key="1">
    <citation type="submission" date="2019-02" db="EMBL/GenBank/DDBJ databases">
        <title>Genome sequencing of the rare red list fungi Antrodiella citrinella (Flaviporus citrinellus).</title>
        <authorList>
            <person name="Buettner E."/>
            <person name="Kellner H."/>
        </authorList>
    </citation>
    <scope>NUCLEOTIDE SEQUENCE [LARGE SCALE GENOMIC DNA]</scope>
    <source>
        <strain evidence="9 10">DSM 108506</strain>
    </source>
</reference>
<evidence type="ECO:0000313" key="9">
    <source>
        <dbReference type="EMBL" id="THH29111.1"/>
    </source>
</evidence>
<proteinExistence type="predicted"/>
<evidence type="ECO:0000256" key="7">
    <source>
        <dbReference type="SAM" id="Phobius"/>
    </source>
</evidence>
<dbReference type="SUPFAM" id="SSF103473">
    <property type="entry name" value="MFS general substrate transporter"/>
    <property type="match status" value="1"/>
</dbReference>
<organism evidence="9 10">
    <name type="scientific">Antrodiella citrinella</name>
    <dbReference type="NCBI Taxonomy" id="2447956"/>
    <lineage>
        <taxon>Eukaryota</taxon>
        <taxon>Fungi</taxon>
        <taxon>Dikarya</taxon>
        <taxon>Basidiomycota</taxon>
        <taxon>Agaricomycotina</taxon>
        <taxon>Agaricomycetes</taxon>
        <taxon>Polyporales</taxon>
        <taxon>Steccherinaceae</taxon>
        <taxon>Antrodiella</taxon>
    </lineage>
</organism>
<dbReference type="EMBL" id="SGPM01000139">
    <property type="protein sequence ID" value="THH29111.1"/>
    <property type="molecule type" value="Genomic_DNA"/>
</dbReference>
<dbReference type="PROSITE" id="PS50850">
    <property type="entry name" value="MFS"/>
    <property type="match status" value="1"/>
</dbReference>
<feature type="transmembrane region" description="Helical" evidence="7">
    <location>
        <begin position="352"/>
        <end position="373"/>
    </location>
</feature>
<comment type="subcellular location">
    <subcellularLocation>
        <location evidence="1">Membrane</location>
        <topology evidence="1">Multi-pass membrane protein</topology>
    </subcellularLocation>
</comment>
<keyword evidence="4 7" id="KW-1133">Transmembrane helix</keyword>
<dbReference type="Proteomes" id="UP000308730">
    <property type="component" value="Unassembled WGS sequence"/>
</dbReference>
<feature type="transmembrane region" description="Helical" evidence="7">
    <location>
        <begin position="230"/>
        <end position="250"/>
    </location>
</feature>
<evidence type="ECO:0000313" key="10">
    <source>
        <dbReference type="Proteomes" id="UP000308730"/>
    </source>
</evidence>
<dbReference type="PANTHER" id="PTHR42718:SF9">
    <property type="entry name" value="MAJOR FACILITATOR SUPERFAMILY MULTIDRUG TRANSPORTER MFSC"/>
    <property type="match status" value="1"/>
</dbReference>
<gene>
    <name evidence="9" type="ORF">EUX98_g5075</name>
</gene>
<keyword evidence="2" id="KW-0813">Transport</keyword>
<evidence type="ECO:0000256" key="4">
    <source>
        <dbReference type="ARBA" id="ARBA00022989"/>
    </source>
</evidence>
<sequence length="560" mass="60007">MNLSASSEKRALEKHEHDREQQAVAPPPSEPMSRMQAILLTTCVTLSVTLVSTAIASTAIGLPVTGVKLGIEEDQLQWLLSAYALSSGCLLIPAGRLADLYGRRKVFIIGCVFQGAFSLGCGFAGDLITISILRGFQGIGGACTIPASLGILAHAFPPGQARSVAFATFSAGWPMGAAIGFLLGGTLAQVTATTWRTMYWVVTGLSALCIGLAFLYVPSDRPTTEIDKRVDWLGAALVTCGLILVVFVLSDGETAPDQWRTAYIIALLIIGVFLVALFLVWQWHLERPEVRKVYSRWTPPPLMKLSLWKRGSGRLASLLVVIFCLNAGFQSWILWIVLYFQNYEHLTPVLTMIRMIPMIPSGVACNSIIALIVGRVQGMYLIAFGCLSTGVAAILFAVINPNAPYWAFAFPSAILTVVGSDFVFAGGTLFVAKLALPHEQSLAGGLFQTMSMLGQAFGLAITNIVFDRVRATKSAEMGVIIDRVGLNAPRPAQLKAYRAAAWTIAGFAFFAAVLAVTFLRGAGILGGPHAEPEDPQQMTEATAIEESPAGTPGRRSPTKQ</sequence>
<dbReference type="Gene3D" id="1.20.1250.20">
    <property type="entry name" value="MFS general substrate transporter like domains"/>
    <property type="match status" value="2"/>
</dbReference>
<keyword evidence="5 7" id="KW-0472">Membrane</keyword>
<feature type="transmembrane region" description="Helical" evidence="7">
    <location>
        <begin position="444"/>
        <end position="466"/>
    </location>
</feature>
<evidence type="ECO:0000256" key="5">
    <source>
        <dbReference type="ARBA" id="ARBA00023136"/>
    </source>
</evidence>
<dbReference type="OrthoDB" id="5086884at2759"/>
<protein>
    <recommendedName>
        <fullName evidence="8">Major facilitator superfamily (MFS) profile domain-containing protein</fullName>
    </recommendedName>
</protein>
<feature type="region of interest" description="Disordered" evidence="6">
    <location>
        <begin position="528"/>
        <end position="560"/>
    </location>
</feature>
<evidence type="ECO:0000256" key="2">
    <source>
        <dbReference type="ARBA" id="ARBA00022448"/>
    </source>
</evidence>
<dbReference type="PROSITE" id="PS00216">
    <property type="entry name" value="SUGAR_TRANSPORT_1"/>
    <property type="match status" value="1"/>
</dbReference>
<feature type="compositionally biased region" description="Basic and acidic residues" evidence="6">
    <location>
        <begin position="7"/>
        <end position="21"/>
    </location>
</feature>
<feature type="transmembrane region" description="Helical" evidence="7">
    <location>
        <begin position="405"/>
        <end position="432"/>
    </location>
</feature>
<dbReference type="InterPro" id="IPR011701">
    <property type="entry name" value="MFS"/>
</dbReference>
<evidence type="ECO:0000256" key="6">
    <source>
        <dbReference type="SAM" id="MobiDB-lite"/>
    </source>
</evidence>
<keyword evidence="3 7" id="KW-0812">Transmembrane</keyword>
<comment type="caution">
    <text evidence="9">The sequence shown here is derived from an EMBL/GenBank/DDBJ whole genome shotgun (WGS) entry which is preliminary data.</text>
</comment>
<feature type="domain" description="Major facilitator superfamily (MFS) profile" evidence="8">
    <location>
        <begin position="38"/>
        <end position="523"/>
    </location>
</feature>
<dbReference type="PANTHER" id="PTHR42718">
    <property type="entry name" value="MAJOR FACILITATOR SUPERFAMILY MULTIDRUG TRANSPORTER MFSC"/>
    <property type="match status" value="1"/>
</dbReference>
<accession>A0A4S4MV85</accession>
<dbReference type="GO" id="GO:0016020">
    <property type="term" value="C:membrane"/>
    <property type="evidence" value="ECO:0007669"/>
    <property type="project" value="UniProtKB-SubCell"/>
</dbReference>
<dbReference type="InterPro" id="IPR020846">
    <property type="entry name" value="MFS_dom"/>
</dbReference>
<evidence type="ECO:0000259" key="8">
    <source>
        <dbReference type="PROSITE" id="PS50850"/>
    </source>
</evidence>
<feature type="transmembrane region" description="Helical" evidence="7">
    <location>
        <begin position="499"/>
        <end position="519"/>
    </location>
</feature>
<feature type="region of interest" description="Disordered" evidence="6">
    <location>
        <begin position="1"/>
        <end position="31"/>
    </location>
</feature>